<protein>
    <submittedName>
        <fullName evidence="2">Transmembrane(S)protein</fullName>
    </submittedName>
</protein>
<name>A0A101HI44_9BACT</name>
<accession>A0A101HI44</accession>
<evidence type="ECO:0000313" key="3">
    <source>
        <dbReference type="Proteomes" id="UP000053904"/>
    </source>
</evidence>
<dbReference type="GO" id="GO:0003993">
    <property type="term" value="F:acid phosphatase activity"/>
    <property type="evidence" value="ECO:0007669"/>
    <property type="project" value="InterPro"/>
</dbReference>
<sequence length="130" mass="14588">MNRNNLVIILSVVLLMLGVSTVFVFKARGSNERELVSGCVPYNVSISRGGEYQAVIEWSTEEDCLSYVMYGDDRNNLEYIAIDHQKISAKTHRVVIDKLLPSQIYYLLIYSGKNSYGNNGLPLSFSLSSL</sequence>
<dbReference type="Gene3D" id="2.60.40.380">
    <property type="entry name" value="Purple acid phosphatase-like, N-terminal"/>
    <property type="match status" value="1"/>
</dbReference>
<dbReference type="Proteomes" id="UP000053904">
    <property type="component" value="Unassembled WGS sequence"/>
</dbReference>
<proteinExistence type="predicted"/>
<keyword evidence="1 2" id="KW-0812">Transmembrane</keyword>
<feature type="transmembrane region" description="Helical" evidence="1">
    <location>
        <begin position="6"/>
        <end position="25"/>
    </location>
</feature>
<dbReference type="SUPFAM" id="SSF49363">
    <property type="entry name" value="Purple acid phosphatase, N-terminal domain"/>
    <property type="match status" value="1"/>
</dbReference>
<comment type="caution">
    <text evidence="2">The sequence shown here is derived from an EMBL/GenBank/DDBJ whole genome shotgun (WGS) entry which is preliminary data.</text>
</comment>
<reference evidence="3" key="1">
    <citation type="journal article" date="2015" name="MBio">
        <title>Genome-Resolved Metagenomic Analysis Reveals Roles for Candidate Phyla and Other Microbial Community Members in Biogeochemical Transformations in Oil Reservoirs.</title>
        <authorList>
            <person name="Hu P."/>
            <person name="Tom L."/>
            <person name="Singh A."/>
            <person name="Thomas B.C."/>
            <person name="Baker B.J."/>
            <person name="Piceno Y.M."/>
            <person name="Andersen G.L."/>
            <person name="Banfield J.F."/>
        </authorList>
    </citation>
    <scope>NUCLEOTIDE SEQUENCE [LARGE SCALE GENOMIC DNA]</scope>
</reference>
<gene>
    <name evidence="2" type="ORF">XD93_0556</name>
</gene>
<organism evidence="2 3">
    <name type="scientific">candidate division WS6 bacterium 34_10</name>
    <dbReference type="NCBI Taxonomy" id="1641389"/>
    <lineage>
        <taxon>Bacteria</taxon>
        <taxon>Candidatus Dojkabacteria</taxon>
    </lineage>
</organism>
<dbReference type="GO" id="GO:0046872">
    <property type="term" value="F:metal ion binding"/>
    <property type="evidence" value="ECO:0007669"/>
    <property type="project" value="InterPro"/>
</dbReference>
<evidence type="ECO:0000256" key="1">
    <source>
        <dbReference type="SAM" id="Phobius"/>
    </source>
</evidence>
<keyword evidence="1" id="KW-1133">Transmembrane helix</keyword>
<keyword evidence="1" id="KW-0472">Membrane</keyword>
<evidence type="ECO:0000313" key="2">
    <source>
        <dbReference type="EMBL" id="KUK77068.1"/>
    </source>
</evidence>
<dbReference type="EMBL" id="LGGO01000070">
    <property type="protein sequence ID" value="KUK77068.1"/>
    <property type="molecule type" value="Genomic_DNA"/>
</dbReference>
<dbReference type="AlphaFoldDB" id="A0A101HI44"/>
<dbReference type="InterPro" id="IPR008963">
    <property type="entry name" value="Purple_acid_Pase-like_N"/>
</dbReference>